<evidence type="ECO:0000256" key="1">
    <source>
        <dbReference type="SAM" id="Phobius"/>
    </source>
</evidence>
<feature type="transmembrane region" description="Helical" evidence="1">
    <location>
        <begin position="12"/>
        <end position="36"/>
    </location>
</feature>
<evidence type="ECO:0000313" key="3">
    <source>
        <dbReference type="Proteomes" id="UP000199152"/>
    </source>
</evidence>
<dbReference type="InParanoid" id="A0A1I4DW91"/>
<sequence length="204" mass="20750">MTAQPTRPGARARIAASIGVLGVAAAVAGLGTFGTFTDSTTPVITEMASGVLSIELSKAADAATLSLFDNGTFLAGDSESSAIDLVNSGTVPLSQMRLTSVATQSSVLDSDTGNGLQLTVESCSEEWDLREAGWHCAGTTTPFYDGPIVLDEALVGAAGLAPGQVDHLLLTASLPGTTEADLVRGATSALDFTFFATQRNGAPR</sequence>
<proteinExistence type="predicted"/>
<protein>
    <recommendedName>
        <fullName evidence="4">Camelysin metallo-endopeptidase</fullName>
    </recommendedName>
</protein>
<dbReference type="AlphaFoldDB" id="A0A1I4DW91"/>
<dbReference type="STRING" id="504800.SAMN04488085_10581"/>
<organism evidence="2 3">
    <name type="scientific">Geodermatophilus ruber</name>
    <dbReference type="NCBI Taxonomy" id="504800"/>
    <lineage>
        <taxon>Bacteria</taxon>
        <taxon>Bacillati</taxon>
        <taxon>Actinomycetota</taxon>
        <taxon>Actinomycetes</taxon>
        <taxon>Geodermatophilales</taxon>
        <taxon>Geodermatophilaceae</taxon>
        <taxon>Geodermatophilus</taxon>
    </lineage>
</organism>
<keyword evidence="1" id="KW-0812">Transmembrane</keyword>
<keyword evidence="1" id="KW-1133">Transmembrane helix</keyword>
<reference evidence="2 3" key="1">
    <citation type="submission" date="2016-10" db="EMBL/GenBank/DDBJ databases">
        <authorList>
            <person name="de Groot N.N."/>
        </authorList>
    </citation>
    <scope>NUCLEOTIDE SEQUENCE [LARGE SCALE GENOMIC DNA]</scope>
    <source>
        <strain evidence="2 3">DSM 45317</strain>
    </source>
</reference>
<accession>A0A1I4DW91</accession>
<dbReference type="OrthoDB" id="3788361at2"/>
<keyword evidence="3" id="KW-1185">Reference proteome</keyword>
<evidence type="ECO:0008006" key="4">
    <source>
        <dbReference type="Google" id="ProtNLM"/>
    </source>
</evidence>
<dbReference type="Proteomes" id="UP000199152">
    <property type="component" value="Unassembled WGS sequence"/>
</dbReference>
<dbReference type="EMBL" id="FOSW01000005">
    <property type="protein sequence ID" value="SFK97705.1"/>
    <property type="molecule type" value="Genomic_DNA"/>
</dbReference>
<dbReference type="RefSeq" id="WP_091323780.1">
    <property type="nucleotide sequence ID" value="NZ_FOSW01000005.1"/>
</dbReference>
<keyword evidence="1" id="KW-0472">Membrane</keyword>
<name>A0A1I4DW91_9ACTN</name>
<gene>
    <name evidence="2" type="ORF">SAMN04488085_10581</name>
</gene>
<evidence type="ECO:0000313" key="2">
    <source>
        <dbReference type="EMBL" id="SFK97705.1"/>
    </source>
</evidence>